<reference evidence="2" key="1">
    <citation type="submission" date="2020-05" db="EMBL/GenBank/DDBJ databases">
        <authorList>
            <person name="Chiriac C."/>
            <person name="Salcher M."/>
            <person name="Ghai R."/>
            <person name="Kavagutti S V."/>
        </authorList>
    </citation>
    <scope>NUCLEOTIDE SEQUENCE</scope>
</reference>
<evidence type="ECO:0000313" key="2">
    <source>
        <dbReference type="EMBL" id="CAB4655343.1"/>
    </source>
</evidence>
<organism evidence="2">
    <name type="scientific">freshwater metagenome</name>
    <dbReference type="NCBI Taxonomy" id="449393"/>
    <lineage>
        <taxon>unclassified sequences</taxon>
        <taxon>metagenomes</taxon>
        <taxon>ecological metagenomes</taxon>
    </lineage>
</organism>
<feature type="domain" description="KANL3/Tex30 alpha/beta hydrolase-like" evidence="1">
    <location>
        <begin position="7"/>
        <end position="175"/>
    </location>
</feature>
<dbReference type="InterPro" id="IPR046879">
    <property type="entry name" value="KANL3/Tex30_Abhydrolase"/>
</dbReference>
<sequence length="197" mass="21023">MSAVRGVVLFPGAGSSSTHASLMAIEESLTPLPVLRCDFPYRLAGKSFPDKTPVLVDSVRTHVRAFAASLGVSTSSLVIGGRSMGGRMCSMAVADTDDPLDVVGVVLISYPLHPPKKPENLRVEHLPKVTTPVLCISGTKDNFGTPEELNDAFSVVPAHVQWAWIENGRHELAGKDHEVAGIVKEWVSGLTETLATK</sequence>
<dbReference type="EMBL" id="CAEZWE010000040">
    <property type="protein sequence ID" value="CAB4655343.1"/>
    <property type="molecule type" value="Genomic_DNA"/>
</dbReference>
<dbReference type="Pfam" id="PF20408">
    <property type="entry name" value="Abhydrolase_11"/>
    <property type="match status" value="1"/>
</dbReference>
<gene>
    <name evidence="2" type="ORF">UFOPK2169_01039</name>
</gene>
<dbReference type="PANTHER" id="PTHR13136:SF11">
    <property type="entry name" value="TESTIS-EXPRESSED PROTEIN 30"/>
    <property type="match status" value="1"/>
</dbReference>
<dbReference type="PANTHER" id="PTHR13136">
    <property type="entry name" value="TESTIS DEVELOPMENT PROTEIN PRTD"/>
    <property type="match status" value="1"/>
</dbReference>
<dbReference type="AlphaFoldDB" id="A0A6J6L3R9"/>
<dbReference type="InterPro" id="IPR026555">
    <property type="entry name" value="NSL3/Tex30"/>
</dbReference>
<accession>A0A6J6L3R9</accession>
<name>A0A6J6L3R9_9ZZZZ</name>
<dbReference type="InterPro" id="IPR029058">
    <property type="entry name" value="AB_hydrolase_fold"/>
</dbReference>
<proteinExistence type="predicted"/>
<protein>
    <submittedName>
        <fullName evidence="2">Unannotated protein</fullName>
    </submittedName>
</protein>
<dbReference type="SUPFAM" id="SSF53474">
    <property type="entry name" value="alpha/beta-Hydrolases"/>
    <property type="match status" value="1"/>
</dbReference>
<dbReference type="Gene3D" id="3.40.50.1820">
    <property type="entry name" value="alpha/beta hydrolase"/>
    <property type="match status" value="1"/>
</dbReference>
<evidence type="ECO:0000259" key="1">
    <source>
        <dbReference type="Pfam" id="PF20408"/>
    </source>
</evidence>